<evidence type="ECO:0000313" key="5">
    <source>
        <dbReference type="EMBL" id="MFC4034054.1"/>
    </source>
</evidence>
<keyword evidence="6" id="KW-1185">Reference proteome</keyword>
<keyword evidence="1" id="KW-0805">Transcription regulation</keyword>
<organism evidence="5 6">
    <name type="scientific">Streptomyces polygonati</name>
    <dbReference type="NCBI Taxonomy" id="1617087"/>
    <lineage>
        <taxon>Bacteria</taxon>
        <taxon>Bacillati</taxon>
        <taxon>Actinomycetota</taxon>
        <taxon>Actinomycetes</taxon>
        <taxon>Kitasatosporales</taxon>
        <taxon>Streptomycetaceae</taxon>
        <taxon>Streptomyces</taxon>
    </lineage>
</organism>
<dbReference type="Gene3D" id="1.10.10.10">
    <property type="entry name" value="Winged helix-like DNA-binding domain superfamily/Winged helix DNA-binding domain"/>
    <property type="match status" value="1"/>
</dbReference>
<dbReference type="SMART" id="SM00345">
    <property type="entry name" value="HTH_GNTR"/>
    <property type="match status" value="1"/>
</dbReference>
<dbReference type="InterPro" id="IPR028978">
    <property type="entry name" value="Chorismate_lyase_/UTRA_dom_sf"/>
</dbReference>
<evidence type="ECO:0000313" key="6">
    <source>
        <dbReference type="Proteomes" id="UP001595765"/>
    </source>
</evidence>
<reference evidence="6" key="1">
    <citation type="journal article" date="2019" name="Int. J. Syst. Evol. Microbiol.">
        <title>The Global Catalogue of Microorganisms (GCM) 10K type strain sequencing project: providing services to taxonomists for standard genome sequencing and annotation.</title>
        <authorList>
            <consortium name="The Broad Institute Genomics Platform"/>
            <consortium name="The Broad Institute Genome Sequencing Center for Infectious Disease"/>
            <person name="Wu L."/>
            <person name="Ma J."/>
        </authorList>
    </citation>
    <scope>NUCLEOTIDE SEQUENCE [LARGE SCALE GENOMIC DNA]</scope>
    <source>
        <strain evidence="6">CGMCC 4.7237</strain>
    </source>
</reference>
<dbReference type="InterPro" id="IPR050679">
    <property type="entry name" value="Bact_HTH_transcr_reg"/>
</dbReference>
<dbReference type="CDD" id="cd07377">
    <property type="entry name" value="WHTH_GntR"/>
    <property type="match status" value="1"/>
</dbReference>
<dbReference type="SUPFAM" id="SSF46785">
    <property type="entry name" value="Winged helix' DNA-binding domain"/>
    <property type="match status" value="1"/>
</dbReference>
<keyword evidence="2" id="KW-0238">DNA-binding</keyword>
<gene>
    <name evidence="5" type="ORF">ACFO3J_21620</name>
</gene>
<name>A0ABV8HPW0_9ACTN</name>
<dbReference type="EMBL" id="JBHSBB010000014">
    <property type="protein sequence ID" value="MFC4034054.1"/>
    <property type="molecule type" value="Genomic_DNA"/>
</dbReference>
<protein>
    <submittedName>
        <fullName evidence="5">GntR family transcriptional regulator</fullName>
    </submittedName>
</protein>
<dbReference type="InterPro" id="IPR011663">
    <property type="entry name" value="UTRA"/>
</dbReference>
<dbReference type="PANTHER" id="PTHR44846">
    <property type="entry name" value="MANNOSYL-D-GLYCERATE TRANSPORT/METABOLISM SYSTEM REPRESSOR MNGR-RELATED"/>
    <property type="match status" value="1"/>
</dbReference>
<dbReference type="InterPro" id="IPR036388">
    <property type="entry name" value="WH-like_DNA-bd_sf"/>
</dbReference>
<dbReference type="PROSITE" id="PS50949">
    <property type="entry name" value="HTH_GNTR"/>
    <property type="match status" value="1"/>
</dbReference>
<sequence>MTARHQHVADDLRRRIVAGTLPVGERLAAETQLAAHYRVSTPTLRDALEVLRAEGLIEKFQGRGNYVRRPPERLSYPGAGGTEDLHVTVSSTDLTASDDLAARLRTEPNASVTEYVCLSHRANSPQSLAHLYVPHAVARIQAPAIGASPWGDDIVSAVGGLGATSTDQVTARFPTAAEAQSLRIGARTPVLAVERTIAAVDGLVVAYELLVLPGDRAEVALATRIDKKAET</sequence>
<evidence type="ECO:0000256" key="3">
    <source>
        <dbReference type="ARBA" id="ARBA00023163"/>
    </source>
</evidence>
<feature type="domain" description="HTH gntR-type" evidence="4">
    <location>
        <begin position="2"/>
        <end position="70"/>
    </location>
</feature>
<dbReference type="RefSeq" id="WP_386431551.1">
    <property type="nucleotide sequence ID" value="NZ_JBHSBB010000014.1"/>
</dbReference>
<dbReference type="InterPro" id="IPR000524">
    <property type="entry name" value="Tscrpt_reg_HTH_GntR"/>
</dbReference>
<evidence type="ECO:0000256" key="2">
    <source>
        <dbReference type="ARBA" id="ARBA00023125"/>
    </source>
</evidence>
<evidence type="ECO:0000256" key="1">
    <source>
        <dbReference type="ARBA" id="ARBA00023015"/>
    </source>
</evidence>
<evidence type="ECO:0000259" key="4">
    <source>
        <dbReference type="PROSITE" id="PS50949"/>
    </source>
</evidence>
<dbReference type="Proteomes" id="UP001595765">
    <property type="component" value="Unassembled WGS sequence"/>
</dbReference>
<comment type="caution">
    <text evidence="5">The sequence shown here is derived from an EMBL/GenBank/DDBJ whole genome shotgun (WGS) entry which is preliminary data.</text>
</comment>
<dbReference type="SMART" id="SM00866">
    <property type="entry name" value="UTRA"/>
    <property type="match status" value="1"/>
</dbReference>
<proteinExistence type="predicted"/>
<dbReference type="SUPFAM" id="SSF64288">
    <property type="entry name" value="Chorismate lyase-like"/>
    <property type="match status" value="1"/>
</dbReference>
<dbReference type="Gene3D" id="3.40.1410.10">
    <property type="entry name" value="Chorismate lyase-like"/>
    <property type="match status" value="1"/>
</dbReference>
<keyword evidence="3" id="KW-0804">Transcription</keyword>
<dbReference type="InterPro" id="IPR036390">
    <property type="entry name" value="WH_DNA-bd_sf"/>
</dbReference>
<dbReference type="Pfam" id="PF00392">
    <property type="entry name" value="GntR"/>
    <property type="match status" value="1"/>
</dbReference>
<dbReference type="PANTHER" id="PTHR44846:SF17">
    <property type="entry name" value="GNTR-FAMILY TRANSCRIPTIONAL REGULATOR"/>
    <property type="match status" value="1"/>
</dbReference>
<dbReference type="Pfam" id="PF07702">
    <property type="entry name" value="UTRA"/>
    <property type="match status" value="1"/>
</dbReference>
<accession>A0ABV8HPW0</accession>